<comment type="subcellular location">
    <subcellularLocation>
        <location evidence="6">Cytoplasm</location>
    </subcellularLocation>
</comment>
<protein>
    <recommendedName>
        <fullName evidence="6">Phosphoribosylformylglycinamidine synthase subunit PurS</fullName>
        <shortName evidence="6">FGAM synthase</shortName>
        <ecNumber evidence="6">6.3.5.3</ecNumber>
    </recommendedName>
    <alternativeName>
        <fullName evidence="6">Formylglycinamide ribonucleotide amidotransferase subunit III</fullName>
        <shortName evidence="6">FGAR amidotransferase III</shortName>
        <shortName evidence="6">FGAR-AT III</shortName>
    </alternativeName>
    <alternativeName>
        <fullName evidence="6">Phosphoribosylformylglycinamidine synthase subunit III</fullName>
    </alternativeName>
</protein>
<evidence type="ECO:0000313" key="7">
    <source>
        <dbReference type="EMBL" id="AAP78217.1"/>
    </source>
</evidence>
<evidence type="ECO:0000256" key="4">
    <source>
        <dbReference type="ARBA" id="ARBA00022755"/>
    </source>
</evidence>
<gene>
    <name evidence="6 7" type="primary">purS</name>
    <name evidence="7" type="ordered locus">HH_1620</name>
</gene>
<dbReference type="EMBL" id="AE017125">
    <property type="protein sequence ID" value="AAP78217.1"/>
    <property type="molecule type" value="Genomic_DNA"/>
</dbReference>
<dbReference type="PANTHER" id="PTHR34696:SF1">
    <property type="entry name" value="PHOSPHORIBOSYLFORMYLGLYCINAMIDINE SYNTHASE SUBUNIT PURS"/>
    <property type="match status" value="1"/>
</dbReference>
<keyword evidence="2 6" id="KW-0436">Ligase</keyword>
<comment type="function">
    <text evidence="6">Part of the phosphoribosylformylglycinamidine synthase complex involved in the purines biosynthetic pathway. Catalyzes the ATP-dependent conversion of formylglycinamide ribonucleotide (FGAR) and glutamine to yield formylglycinamidine ribonucleotide (FGAM) and glutamate. The FGAM synthase complex is composed of three subunits. PurQ produces an ammonia molecule by converting glutamine to glutamate. PurL transfers the ammonia molecule to FGAR to form FGAM in an ATP-dependent manner. PurS interacts with PurQ and PurL and is thought to assist in the transfer of the ammonia molecule from PurQ to PurL.</text>
</comment>
<evidence type="ECO:0000256" key="2">
    <source>
        <dbReference type="ARBA" id="ARBA00022598"/>
    </source>
</evidence>
<comment type="subunit">
    <text evidence="6">Part of the FGAM synthase complex composed of 1 PurL, 1 PurQ and 2 PurS subunits.</text>
</comment>
<dbReference type="HAMAP" id="MF_01926">
    <property type="entry name" value="PurS"/>
    <property type="match status" value="1"/>
</dbReference>
<comment type="pathway">
    <text evidence="6">Purine metabolism; IMP biosynthesis via de novo pathway; 5-amino-1-(5-phospho-D-ribosyl)imidazole from N(2)-formyl-N(1)-(5-phospho-D-ribosyl)glycinamide: step 1/2.</text>
</comment>
<dbReference type="Pfam" id="PF02700">
    <property type="entry name" value="PurS"/>
    <property type="match status" value="1"/>
</dbReference>
<organism evidence="7 8">
    <name type="scientific">Helicobacter hepaticus (strain ATCC 51449 / 3B1)</name>
    <dbReference type="NCBI Taxonomy" id="235279"/>
    <lineage>
        <taxon>Bacteria</taxon>
        <taxon>Pseudomonadati</taxon>
        <taxon>Campylobacterota</taxon>
        <taxon>Epsilonproteobacteria</taxon>
        <taxon>Campylobacterales</taxon>
        <taxon>Helicobacteraceae</taxon>
        <taxon>Helicobacter</taxon>
    </lineage>
</organism>
<dbReference type="SUPFAM" id="SSF82697">
    <property type="entry name" value="PurS-like"/>
    <property type="match status" value="1"/>
</dbReference>
<dbReference type="GO" id="GO:0004642">
    <property type="term" value="F:phosphoribosylformylglycinamidine synthase activity"/>
    <property type="evidence" value="ECO:0007669"/>
    <property type="project" value="UniProtKB-UniRule"/>
</dbReference>
<dbReference type="RefSeq" id="WP_011116460.1">
    <property type="nucleotide sequence ID" value="NC_004917.1"/>
</dbReference>
<dbReference type="KEGG" id="hhe:HH_1620"/>
<keyword evidence="3 6" id="KW-0547">Nucleotide-binding</keyword>
<reference evidence="7 8" key="1">
    <citation type="journal article" date="2003" name="Proc. Natl. Acad. Sci. U.S.A.">
        <title>The complete genome sequence of the carcinogenic bacterium Helicobacter hepaticus.</title>
        <authorList>
            <person name="Suerbaum S."/>
            <person name="Josenhans C."/>
            <person name="Sterzenbach T."/>
            <person name="Drescher B."/>
            <person name="Brandt P."/>
            <person name="Bell M."/>
            <person name="Droege M."/>
            <person name="Fartmann B."/>
            <person name="Fischer H.-P."/>
            <person name="Ge Z."/>
            <person name="Hoerster A."/>
            <person name="Holland R."/>
            <person name="Klein K."/>
            <person name="Koenig J."/>
            <person name="Macko L."/>
            <person name="Mendz G.L."/>
            <person name="Nyakatura G."/>
            <person name="Schauer D.B."/>
            <person name="Shen Z."/>
            <person name="Weber J."/>
            <person name="Frosch M."/>
            <person name="Fox J.G."/>
        </authorList>
    </citation>
    <scope>NUCLEOTIDE SEQUENCE [LARGE SCALE GENOMIC DNA]</scope>
    <source>
        <strain evidence="8">ATCC 51449 / 3B1</strain>
    </source>
</reference>
<dbReference type="NCBIfam" id="NF004630">
    <property type="entry name" value="PRK05974.1"/>
    <property type="match status" value="1"/>
</dbReference>
<dbReference type="UniPathway" id="UPA00074">
    <property type="reaction ID" value="UER00128"/>
</dbReference>
<dbReference type="eggNOG" id="COG1828">
    <property type="taxonomic scope" value="Bacteria"/>
</dbReference>
<keyword evidence="5 6" id="KW-0067">ATP-binding</keyword>
<evidence type="ECO:0000313" key="8">
    <source>
        <dbReference type="Proteomes" id="UP000002495"/>
    </source>
</evidence>
<sequence length="80" mass="8811">MKVKVLVSLKEGVLDPQAKAIAHALCAHGFESLQSVKLSKEIILDIQENNADKAYNLAQSMCENLLANVVIEDYSIEILK</sequence>
<dbReference type="OrthoDB" id="9799101at2"/>
<dbReference type="GO" id="GO:0006189">
    <property type="term" value="P:'de novo' IMP biosynthetic process"/>
    <property type="evidence" value="ECO:0007669"/>
    <property type="project" value="UniProtKB-UniRule"/>
</dbReference>
<evidence type="ECO:0000256" key="5">
    <source>
        <dbReference type="ARBA" id="ARBA00022840"/>
    </source>
</evidence>
<evidence type="ECO:0000256" key="1">
    <source>
        <dbReference type="ARBA" id="ARBA00022490"/>
    </source>
</evidence>
<comment type="catalytic activity">
    <reaction evidence="6">
        <text>N(2)-formyl-N(1)-(5-phospho-beta-D-ribosyl)glycinamide + L-glutamine + ATP + H2O = 2-formamido-N(1)-(5-O-phospho-beta-D-ribosyl)acetamidine + L-glutamate + ADP + phosphate + H(+)</text>
        <dbReference type="Rhea" id="RHEA:17129"/>
        <dbReference type="ChEBI" id="CHEBI:15377"/>
        <dbReference type="ChEBI" id="CHEBI:15378"/>
        <dbReference type="ChEBI" id="CHEBI:29985"/>
        <dbReference type="ChEBI" id="CHEBI:30616"/>
        <dbReference type="ChEBI" id="CHEBI:43474"/>
        <dbReference type="ChEBI" id="CHEBI:58359"/>
        <dbReference type="ChEBI" id="CHEBI:147286"/>
        <dbReference type="ChEBI" id="CHEBI:147287"/>
        <dbReference type="ChEBI" id="CHEBI:456216"/>
        <dbReference type="EC" id="6.3.5.3"/>
    </reaction>
</comment>
<evidence type="ECO:0000256" key="3">
    <source>
        <dbReference type="ARBA" id="ARBA00022741"/>
    </source>
</evidence>
<dbReference type="AlphaFoldDB" id="Q7VFQ5"/>
<comment type="similarity">
    <text evidence="6">Belongs to the PurS family.</text>
</comment>
<dbReference type="EC" id="6.3.5.3" evidence="6"/>
<keyword evidence="4 6" id="KW-0658">Purine biosynthesis</keyword>
<dbReference type="Gene3D" id="3.30.1280.10">
    <property type="entry name" value="Phosphoribosylformylglycinamidine synthase subunit PurS"/>
    <property type="match status" value="1"/>
</dbReference>
<name>Q7VFQ5_HELHP</name>
<dbReference type="STRING" id="235279.HH_1620"/>
<keyword evidence="1 6" id="KW-0963">Cytoplasm</keyword>
<dbReference type="NCBIfam" id="TIGR00302">
    <property type="entry name" value="phosphoribosylformylglycinamidine synthase subunit PurS"/>
    <property type="match status" value="1"/>
</dbReference>
<dbReference type="InterPro" id="IPR036604">
    <property type="entry name" value="PurS-like_sf"/>
</dbReference>
<proteinExistence type="inferred from homology"/>
<keyword evidence="8" id="KW-1185">Reference proteome</keyword>
<dbReference type="PANTHER" id="PTHR34696">
    <property type="entry name" value="PHOSPHORIBOSYLFORMYLGLYCINAMIDINE SYNTHASE SUBUNIT PURS"/>
    <property type="match status" value="1"/>
</dbReference>
<dbReference type="HOGENOM" id="CLU_164833_3_1_7"/>
<dbReference type="GO" id="GO:0005737">
    <property type="term" value="C:cytoplasm"/>
    <property type="evidence" value="ECO:0007669"/>
    <property type="project" value="UniProtKB-SubCell"/>
</dbReference>
<dbReference type="GO" id="GO:0005524">
    <property type="term" value="F:ATP binding"/>
    <property type="evidence" value="ECO:0007669"/>
    <property type="project" value="UniProtKB-UniRule"/>
</dbReference>
<dbReference type="InterPro" id="IPR003850">
    <property type="entry name" value="PurS"/>
</dbReference>
<accession>Q7VFQ5</accession>
<evidence type="ECO:0000256" key="6">
    <source>
        <dbReference type="HAMAP-Rule" id="MF_01926"/>
    </source>
</evidence>
<dbReference type="Proteomes" id="UP000002495">
    <property type="component" value="Chromosome"/>
</dbReference>